<comment type="subcellular location">
    <subcellularLocation>
        <location evidence="1">Membrane</location>
        <topology evidence="1">Multi-pass membrane protein</topology>
    </subcellularLocation>
</comment>
<feature type="transmembrane region" description="Helical" evidence="9">
    <location>
        <begin position="279"/>
        <end position="298"/>
    </location>
</feature>
<dbReference type="Pfam" id="PF07690">
    <property type="entry name" value="MFS_1"/>
    <property type="match status" value="1"/>
</dbReference>
<dbReference type="FunFam" id="1.20.1250.20:FF:000172">
    <property type="entry name" value="MFS multidrug resistance transporter"/>
    <property type="match status" value="1"/>
</dbReference>
<comment type="caution">
    <text evidence="11">The sequence shown here is derived from an EMBL/GenBank/DDBJ whole genome shotgun (WGS) entry which is preliminary data.</text>
</comment>
<dbReference type="OrthoDB" id="2441642at2759"/>
<keyword evidence="4 9" id="KW-1133">Transmembrane helix</keyword>
<dbReference type="PANTHER" id="PTHR23502:SF51">
    <property type="entry name" value="QUINIDINE RESISTANCE PROTEIN 1-RELATED"/>
    <property type="match status" value="1"/>
</dbReference>
<feature type="transmembrane region" description="Helical" evidence="9">
    <location>
        <begin position="197"/>
        <end position="219"/>
    </location>
</feature>
<reference evidence="12" key="1">
    <citation type="journal article" date="2017" name="bioRxiv">
        <title>Conservation of a gene cluster reveals novel cercosporin biosynthetic mechanisms and extends production to the genus Colletotrichum.</title>
        <authorList>
            <person name="de Jonge R."/>
            <person name="Ebert M.K."/>
            <person name="Huitt-Roehl C.R."/>
            <person name="Pal P."/>
            <person name="Suttle J.C."/>
            <person name="Spanner R.E."/>
            <person name="Neubauer J.D."/>
            <person name="Jurick W.M.II."/>
            <person name="Stott K.A."/>
            <person name="Secor G.A."/>
            <person name="Thomma B.P.H.J."/>
            <person name="Van de Peer Y."/>
            <person name="Townsend C.A."/>
            <person name="Bolton M.D."/>
        </authorList>
    </citation>
    <scope>NUCLEOTIDE SEQUENCE [LARGE SCALE GENOMIC DNA]</scope>
    <source>
        <strain evidence="12">CBS538.71</strain>
    </source>
</reference>
<dbReference type="FunFam" id="1.20.1720.10:FF:000009">
    <property type="entry name" value="MFS multidrug transporter"/>
    <property type="match status" value="1"/>
</dbReference>
<dbReference type="PRINTS" id="PR01035">
    <property type="entry name" value="TCRTETA"/>
</dbReference>
<feature type="transmembrane region" description="Helical" evidence="9">
    <location>
        <begin position="459"/>
        <end position="479"/>
    </location>
</feature>
<dbReference type="PROSITE" id="PS50850">
    <property type="entry name" value="MFS"/>
    <property type="match status" value="1"/>
</dbReference>
<feature type="transmembrane region" description="Helical" evidence="9">
    <location>
        <begin position="169"/>
        <end position="191"/>
    </location>
</feature>
<feature type="transmembrane region" description="Helical" evidence="9">
    <location>
        <begin position="43"/>
        <end position="64"/>
    </location>
</feature>
<evidence type="ECO:0000313" key="11">
    <source>
        <dbReference type="EMBL" id="PPJ56798.1"/>
    </source>
</evidence>
<accession>A0A2S6CAP0</accession>
<feature type="transmembrane region" description="Helical" evidence="9">
    <location>
        <begin position="111"/>
        <end position="128"/>
    </location>
</feature>
<name>A0A2S6CAP0_9PEZI</name>
<feature type="transmembrane region" description="Helical" evidence="9">
    <location>
        <begin position="134"/>
        <end position="157"/>
    </location>
</feature>
<gene>
    <name evidence="11" type="ORF">CBER1_05971</name>
</gene>
<keyword evidence="2" id="KW-0813">Transport</keyword>
<dbReference type="InterPro" id="IPR036259">
    <property type="entry name" value="MFS_trans_sf"/>
</dbReference>
<dbReference type="STRING" id="357750.A0A2S6CAP0"/>
<feature type="transmembrane region" description="Helical" evidence="9">
    <location>
        <begin position="370"/>
        <end position="386"/>
    </location>
</feature>
<feature type="domain" description="Major facilitator superfamily (MFS) profile" evidence="10">
    <location>
        <begin position="45"/>
        <end position="484"/>
    </location>
</feature>
<dbReference type="Gene3D" id="1.20.1250.20">
    <property type="entry name" value="MFS general substrate transporter like domains"/>
    <property type="match status" value="1"/>
</dbReference>
<proteinExistence type="predicted"/>
<evidence type="ECO:0000259" key="10">
    <source>
        <dbReference type="PROSITE" id="PS50850"/>
    </source>
</evidence>
<dbReference type="GO" id="GO:0140115">
    <property type="term" value="P:export across plasma membrane"/>
    <property type="evidence" value="ECO:0007669"/>
    <property type="project" value="UniProtKB-ARBA"/>
</dbReference>
<feature type="compositionally biased region" description="Low complexity" evidence="8">
    <location>
        <begin position="16"/>
        <end position="28"/>
    </location>
</feature>
<dbReference type="SUPFAM" id="SSF103473">
    <property type="entry name" value="MFS general substrate transporter"/>
    <property type="match status" value="1"/>
</dbReference>
<keyword evidence="5 9" id="KW-0472">Membrane</keyword>
<evidence type="ECO:0000256" key="5">
    <source>
        <dbReference type="ARBA" id="ARBA00023136"/>
    </source>
</evidence>
<comment type="function">
    <text evidence="7">MFS-type transporter; part of the gene cluster that mediates the biosynthesis of squalestatin S1 (SQS1, also known as zaragozic acid A), a heavily oxidized fungal polyketide that offers potent cholesterol lowering activity by targeting squalene synthase (SS).</text>
</comment>
<feature type="transmembrane region" description="Helical" evidence="9">
    <location>
        <begin position="432"/>
        <end position="453"/>
    </location>
</feature>
<dbReference type="EMBL" id="PNEN01000509">
    <property type="protein sequence ID" value="PPJ56798.1"/>
    <property type="molecule type" value="Genomic_DNA"/>
</dbReference>
<dbReference type="Proteomes" id="UP000237631">
    <property type="component" value="Unassembled WGS sequence"/>
</dbReference>
<evidence type="ECO:0000256" key="4">
    <source>
        <dbReference type="ARBA" id="ARBA00022989"/>
    </source>
</evidence>
<evidence type="ECO:0000256" key="3">
    <source>
        <dbReference type="ARBA" id="ARBA00022692"/>
    </source>
</evidence>
<feature type="transmembrane region" description="Helical" evidence="9">
    <location>
        <begin position="398"/>
        <end position="420"/>
    </location>
</feature>
<evidence type="ECO:0000313" key="12">
    <source>
        <dbReference type="Proteomes" id="UP000237631"/>
    </source>
</evidence>
<dbReference type="GO" id="GO:0005886">
    <property type="term" value="C:plasma membrane"/>
    <property type="evidence" value="ECO:0007669"/>
    <property type="project" value="TreeGrafter"/>
</dbReference>
<dbReference type="InterPro" id="IPR020846">
    <property type="entry name" value="MFS_dom"/>
</dbReference>
<evidence type="ECO:0000256" key="7">
    <source>
        <dbReference type="ARBA" id="ARBA00056296"/>
    </source>
</evidence>
<keyword evidence="6" id="KW-0325">Glycoprotein</keyword>
<dbReference type="PANTHER" id="PTHR23502">
    <property type="entry name" value="MAJOR FACILITATOR SUPERFAMILY"/>
    <property type="match status" value="1"/>
</dbReference>
<evidence type="ECO:0000256" key="8">
    <source>
        <dbReference type="SAM" id="MobiDB-lite"/>
    </source>
</evidence>
<keyword evidence="3 9" id="KW-0812">Transmembrane</keyword>
<keyword evidence="12" id="KW-1185">Reference proteome</keyword>
<dbReference type="InterPro" id="IPR001958">
    <property type="entry name" value="Tet-R_TetA/multi-R_MdtG-like"/>
</dbReference>
<dbReference type="GO" id="GO:0015137">
    <property type="term" value="F:citrate transmembrane transporter activity"/>
    <property type="evidence" value="ECO:0007669"/>
    <property type="project" value="UniProtKB-ARBA"/>
</dbReference>
<protein>
    <recommendedName>
        <fullName evidence="10">Major facilitator superfamily (MFS) profile domain-containing protein</fullName>
    </recommendedName>
</protein>
<dbReference type="AlphaFoldDB" id="A0A2S6CAP0"/>
<dbReference type="InterPro" id="IPR011701">
    <property type="entry name" value="MFS"/>
</dbReference>
<feature type="transmembrane region" description="Helical" evidence="9">
    <location>
        <begin position="310"/>
        <end position="333"/>
    </location>
</feature>
<organism evidence="11 12">
    <name type="scientific">Cercospora berteroae</name>
    <dbReference type="NCBI Taxonomy" id="357750"/>
    <lineage>
        <taxon>Eukaryota</taxon>
        <taxon>Fungi</taxon>
        <taxon>Dikarya</taxon>
        <taxon>Ascomycota</taxon>
        <taxon>Pezizomycotina</taxon>
        <taxon>Dothideomycetes</taxon>
        <taxon>Dothideomycetidae</taxon>
        <taxon>Mycosphaerellales</taxon>
        <taxon>Mycosphaerellaceae</taxon>
        <taxon>Cercospora</taxon>
    </lineage>
</organism>
<sequence length="499" mass="53917">MPSQNALETHNEKHSPTTATTQQETAPSDESIPYSAFTRRQTFVIILSIAVAGFSSPFTAFVYFPALHSIASDFGVSIELINITVTVYLIVQGLVPPILGDLSENHGRRPVYLAIFAIYCGASIGLALQRDYAALLVLRMLQSAGSSGTIALAYGVIGDIAAPHERGKYVGISVVGFNSAPALGPVVGGLIADRAGWPWIFVFLAIFSGVLLVFLAFFLPETSRTIVGNGSVPPSGINKTIAQYLSQGSTGTPKRNVRLQVPNIMPCLKLIFHKNTFPVLLSNATFYMMYSCLQATLAPLLQRLYGLTPLQAGLCYLSYGVAGAVASYVIGLITDRDYRITAKQHNFSIDRLRGDDILHFPIEKARLRSIWVYITLCSVSTIGYGWTLAAHTHLSVPLILQFIIGFTVVGVFNLSNTLIVDVHPSQPVTASASVSITRCLIAAGGVAVVEVLLNGVGPGWTFTIIGGLCLATLPVFWLVRERGWDWRKTIAAKEQDSRP</sequence>
<feature type="transmembrane region" description="Helical" evidence="9">
    <location>
        <begin position="76"/>
        <end position="99"/>
    </location>
</feature>
<evidence type="ECO:0000256" key="6">
    <source>
        <dbReference type="ARBA" id="ARBA00023180"/>
    </source>
</evidence>
<evidence type="ECO:0000256" key="2">
    <source>
        <dbReference type="ARBA" id="ARBA00022448"/>
    </source>
</evidence>
<feature type="region of interest" description="Disordered" evidence="8">
    <location>
        <begin position="1"/>
        <end position="30"/>
    </location>
</feature>
<evidence type="ECO:0000256" key="9">
    <source>
        <dbReference type="SAM" id="Phobius"/>
    </source>
</evidence>
<evidence type="ECO:0000256" key="1">
    <source>
        <dbReference type="ARBA" id="ARBA00004141"/>
    </source>
</evidence>